<keyword evidence="3" id="KW-1185">Reference proteome</keyword>
<evidence type="ECO:0008006" key="4">
    <source>
        <dbReference type="Google" id="ProtNLM"/>
    </source>
</evidence>
<organism evidence="2 3">
    <name type="scientific">Culex pipiens pipiens</name>
    <name type="common">Northern house mosquito</name>
    <dbReference type="NCBI Taxonomy" id="38569"/>
    <lineage>
        <taxon>Eukaryota</taxon>
        <taxon>Metazoa</taxon>
        <taxon>Ecdysozoa</taxon>
        <taxon>Arthropoda</taxon>
        <taxon>Hexapoda</taxon>
        <taxon>Insecta</taxon>
        <taxon>Pterygota</taxon>
        <taxon>Neoptera</taxon>
        <taxon>Endopterygota</taxon>
        <taxon>Diptera</taxon>
        <taxon>Nematocera</taxon>
        <taxon>Culicoidea</taxon>
        <taxon>Culicidae</taxon>
        <taxon>Culicinae</taxon>
        <taxon>Culicini</taxon>
        <taxon>Culex</taxon>
        <taxon>Culex</taxon>
    </lineage>
</organism>
<feature type="compositionally biased region" description="Low complexity" evidence="1">
    <location>
        <begin position="262"/>
        <end position="274"/>
    </location>
</feature>
<accession>A0ABD1D2W2</accession>
<feature type="compositionally biased region" description="Low complexity" evidence="1">
    <location>
        <begin position="63"/>
        <end position="73"/>
    </location>
</feature>
<sequence length="411" mass="44991">MSSTRRVTPTVAAFRQPKPYVNIEQQHPRKDGGGGVMNNENVNPSSLFTTPLTASTRDGGGTVKPTVAFTTTTQEEEDEEDAFFSGEDDEEQEAERDEDEDANPGAEPPAGRDAPVSTADLQPAIERHFNESTNANSGERSIRRRRRLHRLGGILQQYQKHHPSERRGGGKKHITAADSGVTGFCEGYNIEQRSCNMFECTGSLDLLAASDGHQSTGGGPWDNQFNFHISQMKSNFTLLLNLRSRKWHHRPPTNQPNSGQHPAPMSSPTTSTPNTIVSLRSQLAAASSLSINFANDGHGGLKVIQEKFGLSEMLPVERNLLDGKWHSVALRSGGGYIAVYIDCRWANSFVLSRGAIELPQYPVIEAGHDIELGQLTLVPGDTAVRLQCGTDTIPITDIENRQVTSYFEGIN</sequence>
<name>A0ABD1D2W2_CULPP</name>
<protein>
    <recommendedName>
        <fullName evidence="4">Laminin G domain-containing protein</fullName>
    </recommendedName>
</protein>
<dbReference type="Gene3D" id="2.60.120.200">
    <property type="match status" value="1"/>
</dbReference>
<dbReference type="EMBL" id="JBEHCU010007837">
    <property type="protein sequence ID" value="KAL1391569.1"/>
    <property type="molecule type" value="Genomic_DNA"/>
</dbReference>
<dbReference type="InterPro" id="IPR013320">
    <property type="entry name" value="ConA-like_dom_sf"/>
</dbReference>
<feature type="region of interest" description="Disordered" evidence="1">
    <location>
        <begin position="1"/>
        <end position="116"/>
    </location>
</feature>
<reference evidence="2 3" key="1">
    <citation type="submission" date="2024-05" db="EMBL/GenBank/DDBJ databases">
        <title>Culex pipiens pipiens assembly and annotation.</title>
        <authorList>
            <person name="Alout H."/>
            <person name="Durand T."/>
        </authorList>
    </citation>
    <scope>NUCLEOTIDE SEQUENCE [LARGE SCALE GENOMIC DNA]</scope>
    <source>
        <strain evidence="2">HA-2024</strain>
        <tissue evidence="2">Whole body</tissue>
    </source>
</reference>
<dbReference type="Proteomes" id="UP001562425">
    <property type="component" value="Unassembled WGS sequence"/>
</dbReference>
<evidence type="ECO:0000256" key="1">
    <source>
        <dbReference type="SAM" id="MobiDB-lite"/>
    </source>
</evidence>
<comment type="caution">
    <text evidence="2">The sequence shown here is derived from an EMBL/GenBank/DDBJ whole genome shotgun (WGS) entry which is preliminary data.</text>
</comment>
<feature type="compositionally biased region" description="Acidic residues" evidence="1">
    <location>
        <begin position="74"/>
        <end position="102"/>
    </location>
</feature>
<gene>
    <name evidence="2" type="ORF">pipiens_012302</name>
</gene>
<feature type="compositionally biased region" description="Polar residues" evidence="1">
    <location>
        <begin position="44"/>
        <end position="56"/>
    </location>
</feature>
<evidence type="ECO:0000313" key="3">
    <source>
        <dbReference type="Proteomes" id="UP001562425"/>
    </source>
</evidence>
<evidence type="ECO:0000313" key="2">
    <source>
        <dbReference type="EMBL" id="KAL1391569.1"/>
    </source>
</evidence>
<dbReference type="AlphaFoldDB" id="A0ABD1D2W2"/>
<proteinExistence type="predicted"/>
<feature type="region of interest" description="Disordered" evidence="1">
    <location>
        <begin position="247"/>
        <end position="274"/>
    </location>
</feature>
<dbReference type="SUPFAM" id="SSF49899">
    <property type="entry name" value="Concanavalin A-like lectins/glucanases"/>
    <property type="match status" value="1"/>
</dbReference>